<keyword evidence="5" id="KW-0648">Protein biosynthesis</keyword>
<dbReference type="EC" id="6.1.1.11" evidence="1 7"/>
<dbReference type="GO" id="GO:0005737">
    <property type="term" value="C:cytoplasm"/>
    <property type="evidence" value="ECO:0007669"/>
    <property type="project" value="UniProtKB-UniRule"/>
</dbReference>
<keyword evidence="3" id="KW-0547">Nucleotide-binding</keyword>
<proteinExistence type="predicted"/>
<evidence type="ECO:0000256" key="6">
    <source>
        <dbReference type="ARBA" id="ARBA00023146"/>
    </source>
</evidence>
<dbReference type="AlphaFoldDB" id="A0A537IGG5"/>
<dbReference type="PROSITE" id="PS50862">
    <property type="entry name" value="AA_TRNA_LIGASE_II"/>
    <property type="match status" value="1"/>
</dbReference>
<comment type="caution">
    <text evidence="10">The sequence shown here is derived from an EMBL/GenBank/DDBJ whole genome shotgun (WGS) entry which is preliminary data.</text>
</comment>
<dbReference type="Proteomes" id="UP000318834">
    <property type="component" value="Unassembled WGS sequence"/>
</dbReference>
<dbReference type="PRINTS" id="PR00981">
    <property type="entry name" value="TRNASYNTHSER"/>
</dbReference>
<sequence length="298" mass="33830">MLDIRLVREDPARIRSDLAKRNAPDKAKLLESVIELDKAWRKALAEAEALKRRRNEITREIAEAKKAGKSTDKLRKEAASLPKKIDALDKTIDELATKVREGLLRLPNLLHESVPVGKDDTENVEVARWGTARKFDFELKSHGELLEALRLADFERARKIAGAGFVYLLGDLVRLDQALLTFALDYMLKQGFTPVFPPFMMRRAAYEGVVDLGDFESVMYKIDGEDLFLIATSEHPMGAMHMDEIIDEADLPIALTGLATQFRREIGGHGVDTKGFFRMHQFNKVEQFVFCRPEDSWT</sequence>
<evidence type="ECO:0000313" key="11">
    <source>
        <dbReference type="Proteomes" id="UP000318834"/>
    </source>
</evidence>
<keyword evidence="4" id="KW-0067">ATP-binding</keyword>
<feature type="domain" description="Aminoacyl-transfer RNA synthetases class-II family profile" evidence="9">
    <location>
        <begin position="136"/>
        <end position="298"/>
    </location>
</feature>
<dbReference type="Pfam" id="PF02403">
    <property type="entry name" value="Seryl_tRNA_N"/>
    <property type="match status" value="1"/>
</dbReference>
<keyword evidence="2 10" id="KW-0436">Ligase</keyword>
<feature type="non-terminal residue" evidence="10">
    <location>
        <position position="298"/>
    </location>
</feature>
<dbReference type="Pfam" id="PF00587">
    <property type="entry name" value="tRNA-synt_2b"/>
    <property type="match status" value="1"/>
</dbReference>
<reference evidence="10 11" key="1">
    <citation type="journal article" date="2019" name="Nat. Microbiol.">
        <title>Mediterranean grassland soil C-N compound turnover is dependent on rainfall and depth, and is mediated by genomically divergent microorganisms.</title>
        <authorList>
            <person name="Diamond S."/>
            <person name="Andeer P.F."/>
            <person name="Li Z."/>
            <person name="Crits-Christoph A."/>
            <person name="Burstein D."/>
            <person name="Anantharaman K."/>
            <person name="Lane K.R."/>
            <person name="Thomas B.C."/>
            <person name="Pan C."/>
            <person name="Northen T.R."/>
            <person name="Banfield J.F."/>
        </authorList>
    </citation>
    <scope>NUCLEOTIDE SEQUENCE [LARGE SCALE GENOMIC DNA]</scope>
    <source>
        <strain evidence="10">NP_8</strain>
    </source>
</reference>
<evidence type="ECO:0000256" key="5">
    <source>
        <dbReference type="ARBA" id="ARBA00022917"/>
    </source>
</evidence>
<feature type="coiled-coil region" evidence="8">
    <location>
        <begin position="40"/>
        <end position="67"/>
    </location>
</feature>
<evidence type="ECO:0000256" key="1">
    <source>
        <dbReference type="ARBA" id="ARBA00012840"/>
    </source>
</evidence>
<dbReference type="InterPro" id="IPR002314">
    <property type="entry name" value="aa-tRNA-synt_IIb"/>
</dbReference>
<evidence type="ECO:0000256" key="7">
    <source>
        <dbReference type="NCBIfam" id="TIGR00414"/>
    </source>
</evidence>
<dbReference type="PANTHER" id="PTHR11778">
    <property type="entry name" value="SERYL-TRNA SYNTHETASE"/>
    <property type="match status" value="1"/>
</dbReference>
<evidence type="ECO:0000256" key="2">
    <source>
        <dbReference type="ARBA" id="ARBA00022598"/>
    </source>
</evidence>
<dbReference type="InterPro" id="IPR002317">
    <property type="entry name" value="Ser-tRNA-ligase_type_1"/>
</dbReference>
<dbReference type="Gene3D" id="3.30.930.10">
    <property type="entry name" value="Bira Bifunctional Protein, Domain 2"/>
    <property type="match status" value="1"/>
</dbReference>
<dbReference type="GO" id="GO:0005524">
    <property type="term" value="F:ATP binding"/>
    <property type="evidence" value="ECO:0007669"/>
    <property type="project" value="UniProtKB-KW"/>
</dbReference>
<keyword evidence="6" id="KW-0030">Aminoacyl-tRNA synthetase</keyword>
<dbReference type="SUPFAM" id="SSF55681">
    <property type="entry name" value="Class II aaRS and biotin synthetases"/>
    <property type="match status" value="1"/>
</dbReference>
<evidence type="ECO:0000256" key="8">
    <source>
        <dbReference type="SAM" id="Coils"/>
    </source>
</evidence>
<dbReference type="InterPro" id="IPR015866">
    <property type="entry name" value="Ser-tRNA-synth_1_N"/>
</dbReference>
<dbReference type="NCBIfam" id="TIGR00414">
    <property type="entry name" value="serS"/>
    <property type="match status" value="1"/>
</dbReference>
<dbReference type="GO" id="GO:0004828">
    <property type="term" value="F:serine-tRNA ligase activity"/>
    <property type="evidence" value="ECO:0007669"/>
    <property type="project" value="UniProtKB-UniRule"/>
</dbReference>
<dbReference type="InterPro" id="IPR045864">
    <property type="entry name" value="aa-tRNA-synth_II/BPL/LPL"/>
</dbReference>
<dbReference type="SUPFAM" id="SSF46589">
    <property type="entry name" value="tRNA-binding arm"/>
    <property type="match status" value="1"/>
</dbReference>
<gene>
    <name evidence="10" type="primary">serS</name>
    <name evidence="10" type="ORF">E6H05_13740</name>
</gene>
<dbReference type="EMBL" id="VBAP01000150">
    <property type="protein sequence ID" value="TMI70340.1"/>
    <property type="molecule type" value="Genomic_DNA"/>
</dbReference>
<evidence type="ECO:0000313" key="10">
    <source>
        <dbReference type="EMBL" id="TMI70340.1"/>
    </source>
</evidence>
<dbReference type="GO" id="GO:0006434">
    <property type="term" value="P:seryl-tRNA aminoacylation"/>
    <property type="evidence" value="ECO:0007669"/>
    <property type="project" value="UniProtKB-UniRule"/>
</dbReference>
<dbReference type="InterPro" id="IPR042103">
    <property type="entry name" value="SerRS_1_N_sf"/>
</dbReference>
<dbReference type="Gene3D" id="1.10.287.40">
    <property type="entry name" value="Serine-tRNA synthetase, tRNA binding domain"/>
    <property type="match status" value="1"/>
</dbReference>
<keyword evidence="8" id="KW-0175">Coiled coil</keyword>
<dbReference type="InterPro" id="IPR006195">
    <property type="entry name" value="aa-tRNA-synth_II"/>
</dbReference>
<accession>A0A537IGG5</accession>
<protein>
    <recommendedName>
        <fullName evidence="1 7">Serine--tRNA ligase</fullName>
        <ecNumber evidence="1 7">6.1.1.11</ecNumber>
    </recommendedName>
</protein>
<evidence type="ECO:0000256" key="3">
    <source>
        <dbReference type="ARBA" id="ARBA00022741"/>
    </source>
</evidence>
<dbReference type="InterPro" id="IPR010978">
    <property type="entry name" value="tRNA-bd_arm"/>
</dbReference>
<organism evidence="10 11">
    <name type="scientific">Candidatus Segetimicrobium genomatis</name>
    <dbReference type="NCBI Taxonomy" id="2569760"/>
    <lineage>
        <taxon>Bacteria</taxon>
        <taxon>Bacillati</taxon>
        <taxon>Candidatus Sysuimicrobiota</taxon>
        <taxon>Candidatus Sysuimicrobiia</taxon>
        <taxon>Candidatus Sysuimicrobiales</taxon>
        <taxon>Candidatus Segetimicrobiaceae</taxon>
        <taxon>Candidatus Segetimicrobium</taxon>
    </lineage>
</organism>
<evidence type="ECO:0000259" key="9">
    <source>
        <dbReference type="PROSITE" id="PS50862"/>
    </source>
</evidence>
<name>A0A537IGG5_9BACT</name>
<evidence type="ECO:0000256" key="4">
    <source>
        <dbReference type="ARBA" id="ARBA00022840"/>
    </source>
</evidence>